<dbReference type="Pfam" id="PF13986">
    <property type="entry name" value="DUF4224"/>
    <property type="match status" value="1"/>
</dbReference>
<evidence type="ECO:0000313" key="3">
    <source>
        <dbReference type="EMBL" id="MZZ15743.1"/>
    </source>
</evidence>
<evidence type="ECO:0000313" key="4">
    <source>
        <dbReference type="EMBL" id="OTI55860.1"/>
    </source>
</evidence>
<gene>
    <name evidence="4" type="ORF">CAZ10_31690</name>
    <name evidence="3" type="ORF">GUL26_26120</name>
    <name evidence="2" type="ORF">PAERUG_P19_London_7_VIM_2_05_10_04274</name>
</gene>
<sequence>MGSSTSPVSEFLSEEEVAELTGRKYPSQQIEWLNRYGWKYAVTAANRPIVGRVYARLKLAGVKPTMEATEKWSLDLSRVR</sequence>
<evidence type="ECO:0000313" key="6">
    <source>
        <dbReference type="Proteomes" id="UP000194857"/>
    </source>
</evidence>
<dbReference type="EMBL" id="CVVU01000219">
    <property type="protein sequence ID" value="CRP38070.1"/>
    <property type="molecule type" value="Genomic_DNA"/>
</dbReference>
<dbReference type="InterPro" id="IPR025319">
    <property type="entry name" value="DUF4224"/>
</dbReference>
<dbReference type="RefSeq" id="WP_003158850.1">
    <property type="nucleotide sequence ID" value="NZ_CAADKC010000180.1"/>
</dbReference>
<proteinExistence type="predicted"/>
<reference evidence="5" key="1">
    <citation type="submission" date="2015-06" db="EMBL/GenBank/DDBJ databases">
        <authorList>
            <person name="Radhakrishnan Rajesh"/>
            <person name="Underwood Anthony"/>
            <person name="Al-Shahib Ali"/>
        </authorList>
    </citation>
    <scope>NUCLEOTIDE SEQUENCE [LARGE SCALE GENOMIC DNA]</scope>
    <source>
        <strain evidence="5">P19_London_7_VIM_2_05_10</strain>
    </source>
</reference>
<dbReference type="Proteomes" id="UP000644192">
    <property type="component" value="Unassembled WGS sequence"/>
</dbReference>
<evidence type="ECO:0000259" key="1">
    <source>
        <dbReference type="Pfam" id="PF13986"/>
    </source>
</evidence>
<dbReference type="Proteomes" id="UP000194857">
    <property type="component" value="Unassembled WGS sequence"/>
</dbReference>
<reference evidence="4 6" key="3">
    <citation type="submission" date="2017-05" db="EMBL/GenBank/DDBJ databases">
        <authorList>
            <person name="Song R."/>
            <person name="Chenine A.L."/>
            <person name="Ruprecht R.M."/>
        </authorList>
    </citation>
    <scope>NUCLEOTIDE SEQUENCE [LARGE SCALE GENOMIC DNA]</scope>
    <source>
        <strain evidence="4 6">S567_C10_BS</strain>
    </source>
</reference>
<feature type="domain" description="DUF4224" evidence="1">
    <location>
        <begin position="11"/>
        <end position="54"/>
    </location>
</feature>
<protein>
    <submittedName>
        <fullName evidence="3">DUF4224 domain-containing protein</fullName>
    </submittedName>
</protein>
<dbReference type="EMBL" id="NFFZ01000025">
    <property type="protein sequence ID" value="OTI55860.1"/>
    <property type="molecule type" value="Genomic_DNA"/>
</dbReference>
<evidence type="ECO:0000313" key="5">
    <source>
        <dbReference type="Proteomes" id="UP000045039"/>
    </source>
</evidence>
<dbReference type="Proteomes" id="UP000045039">
    <property type="component" value="Unassembled WGS sequence"/>
</dbReference>
<organism evidence="4 6">
    <name type="scientific">Pseudomonas aeruginosa</name>
    <dbReference type="NCBI Taxonomy" id="287"/>
    <lineage>
        <taxon>Bacteria</taxon>
        <taxon>Pseudomonadati</taxon>
        <taxon>Pseudomonadota</taxon>
        <taxon>Gammaproteobacteria</taxon>
        <taxon>Pseudomonadales</taxon>
        <taxon>Pseudomonadaceae</taxon>
        <taxon>Pseudomonas</taxon>
    </lineage>
</organism>
<reference evidence="2" key="2">
    <citation type="submission" date="2015-06" db="EMBL/GenBank/DDBJ databases">
        <authorList>
            <person name="Radhakrishnan R."/>
            <person name="Underwood A."/>
            <person name="Al-Shahib A."/>
        </authorList>
    </citation>
    <scope>NUCLEOTIDE SEQUENCE</scope>
    <source>
        <strain evidence="2">P19_London_7_VIM_2_05_10</strain>
    </source>
</reference>
<evidence type="ECO:0000313" key="2">
    <source>
        <dbReference type="EMBL" id="CRP38070.1"/>
    </source>
</evidence>
<name>A0A0V2KP01_PSEAI</name>
<comment type="caution">
    <text evidence="4">The sequence shown here is derived from an EMBL/GenBank/DDBJ whole genome shotgun (WGS) entry which is preliminary data.</text>
</comment>
<reference evidence="3" key="4">
    <citation type="submission" date="2020-01" db="EMBL/GenBank/DDBJ databases">
        <title>Bacteria Cultured from War Wounds Associated with the Conflict in Eastern Ukraine.</title>
        <authorList>
            <person name="Snesrud E."/>
            <person name="Galac M.R."/>
            <person name="Mc Gann P."/>
            <person name="Valentine K."/>
            <person name="Viacheslav K."/>
        </authorList>
    </citation>
    <scope>NUCLEOTIDE SEQUENCE</scope>
    <source>
        <strain evidence="3">VNMU148</strain>
    </source>
</reference>
<accession>A0A0V2KP01</accession>
<dbReference type="AlphaFoldDB" id="A0A0V2KP01"/>
<dbReference type="EMBL" id="WXZT01000022">
    <property type="protein sequence ID" value="MZZ15743.1"/>
    <property type="molecule type" value="Genomic_DNA"/>
</dbReference>